<dbReference type="SUPFAM" id="SSF52540">
    <property type="entry name" value="P-loop containing nucleoside triphosphate hydrolases"/>
    <property type="match status" value="1"/>
</dbReference>
<dbReference type="Gene3D" id="3.40.50.300">
    <property type="entry name" value="P-loop containing nucleotide triphosphate hydrolases"/>
    <property type="match status" value="1"/>
</dbReference>
<gene>
    <name evidence="3" type="ORF">GCM10010531_18690</name>
</gene>
<comment type="caution">
    <text evidence="3">The sequence shown here is derived from an EMBL/GenBank/DDBJ whole genome shotgun (WGS) entry which is preliminary data.</text>
</comment>
<reference evidence="4" key="1">
    <citation type="journal article" date="2019" name="Int. J. Syst. Evol. Microbiol.">
        <title>The Global Catalogue of Microorganisms (GCM) 10K type strain sequencing project: providing services to taxonomists for standard genome sequencing and annotation.</title>
        <authorList>
            <consortium name="The Broad Institute Genomics Platform"/>
            <consortium name="The Broad Institute Genome Sequencing Center for Infectious Disease"/>
            <person name="Wu L."/>
            <person name="Ma J."/>
        </authorList>
    </citation>
    <scope>NUCLEOTIDE SEQUENCE [LARGE SCALE GENOMIC DNA]</scope>
    <source>
        <strain evidence="4">JCM 15614</strain>
    </source>
</reference>
<dbReference type="InterPro" id="IPR049945">
    <property type="entry name" value="AAA_22"/>
</dbReference>
<name>A0ABP6P658_9ACTN</name>
<dbReference type="Proteomes" id="UP001499924">
    <property type="component" value="Unassembled WGS sequence"/>
</dbReference>
<evidence type="ECO:0000259" key="1">
    <source>
        <dbReference type="Pfam" id="PF13271"/>
    </source>
</evidence>
<sequence>MNGRRIRTPDQRLRVFVSSTLGELAQERATVRDAVQQLRLTPIMFELGARPHPPQALYRSYLEQSDVFIGIYWQSYGWVAPDMSISGLEDEYVRSAGMPRLVYVKRPAPDIQPGLVALIGRLKDEDSASYKSFRDPAELHDLVLDDLAVLLTERFDAVDEGAAAPEDVPTNLPVHPSSFIGREALRGELRGLLRSRDVRLVTLTGPGGAGKTRLALEVSADVVPDFADGVFFVDLSAEHEPDEVFAAIVRAVPLPGTTEDPPREALARGLRNARMLLVLDNFEQVTDAATGVSELLQRCPHLTVLVTSREFLRVRGEIRVAVPPLSLPEPTTTLAGARGSEAVRLFVDRAAALVPGFALTDENVTDVAAICALLDGLPLAIELAAARVNLFAAHELRARLEKRLDELRGGPRDLPERQRTLRRTIEWSTELLRDADRAALAALSVFSGARISDVEAVMERVSALGDLDVVECLGSLLDKNLLLNALSGDGRPRLAMLRTIRGYAAEQLDSRPDVAEAVRRAHAEHYTDLARQWQGCFGPADRDDVLATLSVELGNLRAAWSYWVSAGDIVGLNDLLETLWGYYDQQGNYREAVELGNDLLGVLALQPETPERVRDEIAVQTSLARSMIAVRGYTAEVERSIRIAIDRSDAVEHARQRFSVLRSLATLHILRADIASGDVVGRELLALAEQQREPALLADAHLVLGVTAMGRDIAESLRHLDESIEQCDAQRTSQVQFRVGPSPGVVAHLVSGLLLWHTGFPDRARLRIDRGIEVAAEIGHPYSAAYAWFHGSLAALWQRDLGRVAQHAEEILRIAEAHDYPVWRALAFILRGTAWIGSGRHDDGLAEVERGFSLYAGLSTPPVFWGELLAVRAAGCLMAGRLDHASDLVAEAAAAIWDGDPVEADLEILRGDLLLASPAPDSAAAEVAFERAAAIAGERGARISHLVAATRLAELRRGTPRAREAHAVLQDVYDSFTEGFGIPQLVAARALLDGGPATTPVES</sequence>
<evidence type="ECO:0000313" key="4">
    <source>
        <dbReference type="Proteomes" id="UP001499924"/>
    </source>
</evidence>
<feature type="domain" description="ORC1/DEAH AAA+ ATPase" evidence="2">
    <location>
        <begin position="199"/>
        <end position="298"/>
    </location>
</feature>
<feature type="domain" description="DUF4062" evidence="1">
    <location>
        <begin position="14"/>
        <end position="93"/>
    </location>
</feature>
<accession>A0ABP6P658</accession>
<protein>
    <submittedName>
        <fullName evidence="3">Winged helix-turn-helix domain-containing protein</fullName>
    </submittedName>
</protein>
<dbReference type="Pfam" id="PF13271">
    <property type="entry name" value="DUF4062"/>
    <property type="match status" value="1"/>
</dbReference>
<dbReference type="PANTHER" id="PTHR47691">
    <property type="entry name" value="REGULATOR-RELATED"/>
    <property type="match status" value="1"/>
</dbReference>
<dbReference type="InterPro" id="IPR011990">
    <property type="entry name" value="TPR-like_helical_dom_sf"/>
</dbReference>
<dbReference type="Pfam" id="PF13401">
    <property type="entry name" value="AAA_22"/>
    <property type="match status" value="1"/>
</dbReference>
<dbReference type="InterPro" id="IPR025139">
    <property type="entry name" value="DUF4062"/>
</dbReference>
<dbReference type="EMBL" id="BAAAVV010000003">
    <property type="protein sequence ID" value="GAA3166342.1"/>
    <property type="molecule type" value="Genomic_DNA"/>
</dbReference>
<evidence type="ECO:0000259" key="2">
    <source>
        <dbReference type="Pfam" id="PF13401"/>
    </source>
</evidence>
<keyword evidence="4" id="KW-1185">Reference proteome</keyword>
<dbReference type="PRINTS" id="PR00364">
    <property type="entry name" value="DISEASERSIST"/>
</dbReference>
<organism evidence="3 4">
    <name type="scientific">Blastococcus jejuensis</name>
    <dbReference type="NCBI Taxonomy" id="351224"/>
    <lineage>
        <taxon>Bacteria</taxon>
        <taxon>Bacillati</taxon>
        <taxon>Actinomycetota</taxon>
        <taxon>Actinomycetes</taxon>
        <taxon>Geodermatophilales</taxon>
        <taxon>Geodermatophilaceae</taxon>
        <taxon>Blastococcus</taxon>
    </lineage>
</organism>
<dbReference type="PANTHER" id="PTHR47691:SF3">
    <property type="entry name" value="HTH-TYPE TRANSCRIPTIONAL REGULATOR RV0890C-RELATED"/>
    <property type="match status" value="1"/>
</dbReference>
<proteinExistence type="predicted"/>
<dbReference type="SUPFAM" id="SSF48452">
    <property type="entry name" value="TPR-like"/>
    <property type="match status" value="1"/>
</dbReference>
<evidence type="ECO:0000313" key="3">
    <source>
        <dbReference type="EMBL" id="GAA3166342.1"/>
    </source>
</evidence>
<dbReference type="InterPro" id="IPR027417">
    <property type="entry name" value="P-loop_NTPase"/>
</dbReference>